<keyword evidence="2 4" id="KW-0547">Nucleotide-binding</keyword>
<evidence type="ECO:0000313" key="9">
    <source>
        <dbReference type="Proteomes" id="UP001362999"/>
    </source>
</evidence>
<dbReference type="CDD" id="cd00060">
    <property type="entry name" value="FHA"/>
    <property type="match status" value="1"/>
</dbReference>
<gene>
    <name evidence="8" type="ORF">R3P38DRAFT_3069165</name>
</gene>
<dbReference type="Pfam" id="PF00498">
    <property type="entry name" value="FHA"/>
    <property type="match status" value="1"/>
</dbReference>
<dbReference type="InterPro" id="IPR000253">
    <property type="entry name" value="FHA_dom"/>
</dbReference>
<keyword evidence="8" id="KW-0418">Kinase</keyword>
<comment type="caution">
    <text evidence="8">The sequence shown here is derived from an EMBL/GenBank/DDBJ whole genome shotgun (WGS) entry which is preliminary data.</text>
</comment>
<dbReference type="AlphaFoldDB" id="A0AAW0A0Y8"/>
<evidence type="ECO:0000256" key="3">
    <source>
        <dbReference type="ARBA" id="ARBA00022840"/>
    </source>
</evidence>
<dbReference type="SUPFAM" id="SSF56112">
    <property type="entry name" value="Protein kinase-like (PK-like)"/>
    <property type="match status" value="1"/>
</dbReference>
<dbReference type="Proteomes" id="UP001362999">
    <property type="component" value="Unassembled WGS sequence"/>
</dbReference>
<dbReference type="PROSITE" id="PS50006">
    <property type="entry name" value="FHA_DOMAIN"/>
    <property type="match status" value="1"/>
</dbReference>
<evidence type="ECO:0000256" key="2">
    <source>
        <dbReference type="ARBA" id="ARBA00022741"/>
    </source>
</evidence>
<accession>A0AAW0A0Y8</accession>
<name>A0AAW0A0Y8_9AGAR</name>
<proteinExistence type="inferred from homology"/>
<dbReference type="InterPro" id="IPR008984">
    <property type="entry name" value="SMAD_FHA_dom_sf"/>
</dbReference>
<dbReference type="InterPro" id="IPR011009">
    <property type="entry name" value="Kinase-like_dom_sf"/>
</dbReference>
<feature type="domain" description="Protein kinase" evidence="7">
    <location>
        <begin position="141"/>
        <end position="403"/>
    </location>
</feature>
<dbReference type="Gene3D" id="2.60.200.20">
    <property type="match status" value="1"/>
</dbReference>
<dbReference type="PROSITE" id="PS00107">
    <property type="entry name" value="PROTEIN_KINASE_ATP"/>
    <property type="match status" value="1"/>
</dbReference>
<evidence type="ECO:0000256" key="4">
    <source>
        <dbReference type="PROSITE-ProRule" id="PRU10141"/>
    </source>
</evidence>
<reference evidence="8 9" key="1">
    <citation type="journal article" date="2024" name="J Genomics">
        <title>Draft genome sequencing and assembly of Favolaschia claudopus CIRM-BRFM 2984 isolated from oak limbs.</title>
        <authorList>
            <person name="Navarro D."/>
            <person name="Drula E."/>
            <person name="Chaduli D."/>
            <person name="Cazenave R."/>
            <person name="Ahrendt S."/>
            <person name="Wang J."/>
            <person name="Lipzen A."/>
            <person name="Daum C."/>
            <person name="Barry K."/>
            <person name="Grigoriev I.V."/>
            <person name="Favel A."/>
            <person name="Rosso M.N."/>
            <person name="Martin F."/>
        </authorList>
    </citation>
    <scope>NUCLEOTIDE SEQUENCE [LARGE SCALE GENOMIC DNA]</scope>
    <source>
        <strain evidence="8 9">CIRM-BRFM 2984</strain>
    </source>
</reference>
<dbReference type="Pfam" id="PF00069">
    <property type="entry name" value="Pkinase"/>
    <property type="match status" value="1"/>
</dbReference>
<evidence type="ECO:0000313" key="8">
    <source>
        <dbReference type="EMBL" id="KAK6996996.1"/>
    </source>
</evidence>
<evidence type="ECO:0000256" key="1">
    <source>
        <dbReference type="ARBA" id="ARBA00005575"/>
    </source>
</evidence>
<dbReference type="InterPro" id="IPR000719">
    <property type="entry name" value="Prot_kinase_dom"/>
</dbReference>
<dbReference type="InterPro" id="IPR008271">
    <property type="entry name" value="Ser/Thr_kinase_AS"/>
</dbReference>
<dbReference type="InterPro" id="IPR017441">
    <property type="entry name" value="Protein_kinase_ATP_BS"/>
</dbReference>
<evidence type="ECO:0000259" key="6">
    <source>
        <dbReference type="PROSITE" id="PS50006"/>
    </source>
</evidence>
<feature type="binding site" evidence="4">
    <location>
        <position position="170"/>
    </location>
    <ligand>
        <name>ATP</name>
        <dbReference type="ChEBI" id="CHEBI:30616"/>
    </ligand>
</feature>
<keyword evidence="8" id="KW-0808">Transferase</keyword>
<dbReference type="PROSITE" id="PS00108">
    <property type="entry name" value="PROTEIN_KINASE_ST"/>
    <property type="match status" value="1"/>
</dbReference>
<dbReference type="PROSITE" id="PS50011">
    <property type="entry name" value="PROTEIN_KINASE_DOM"/>
    <property type="match status" value="1"/>
</dbReference>
<feature type="domain" description="FHA" evidence="6">
    <location>
        <begin position="38"/>
        <end position="92"/>
    </location>
</feature>
<evidence type="ECO:0000256" key="5">
    <source>
        <dbReference type="RuleBase" id="RU000304"/>
    </source>
</evidence>
<dbReference type="GO" id="GO:0004674">
    <property type="term" value="F:protein serine/threonine kinase activity"/>
    <property type="evidence" value="ECO:0007669"/>
    <property type="project" value="UniProtKB-KW"/>
</dbReference>
<dbReference type="GO" id="GO:0005524">
    <property type="term" value="F:ATP binding"/>
    <property type="evidence" value="ECO:0007669"/>
    <property type="project" value="UniProtKB-UniRule"/>
</dbReference>
<comment type="similarity">
    <text evidence="1">Belongs to the protein kinase superfamily. CAMK Ser/Thr protein kinase family. CHEK2 subfamily.</text>
</comment>
<dbReference type="SMART" id="SM00240">
    <property type="entry name" value="FHA"/>
    <property type="match status" value="1"/>
</dbReference>
<evidence type="ECO:0000259" key="7">
    <source>
        <dbReference type="PROSITE" id="PS50011"/>
    </source>
</evidence>
<dbReference type="SUPFAM" id="SSF49879">
    <property type="entry name" value="SMAD/FHA domain"/>
    <property type="match status" value="1"/>
</dbReference>
<keyword evidence="9" id="KW-1185">Reference proteome</keyword>
<dbReference type="Gene3D" id="1.10.510.10">
    <property type="entry name" value="Transferase(Phosphotransferase) domain 1"/>
    <property type="match status" value="1"/>
</dbReference>
<dbReference type="PANTHER" id="PTHR24347">
    <property type="entry name" value="SERINE/THREONINE-PROTEIN KINASE"/>
    <property type="match status" value="1"/>
</dbReference>
<sequence length="422" mass="47379">MSNIATASSSSAAQVWGYLEPLVPSPNLQRINFVKHSVAIGRGAANDVLFDGCAVSKLHATIQWNGRRDRMSVVTITNLSTTNGTFVDGAKVEGINVHRLFDGCTVFFGCRVRVHGEDDDYRFTFHHPFGRSKNETIFNHYTVGDRIGGGLHGHVHRALEKATGKIFAVKTSWRHDRPESLACAVQEAVAFMNLAHDNIARLHEVFFRMDNGTLDMILEYIDGISLEALVLQSRLSELQAKELTLQLSRGVAFLHEKKISHGDLKLDNVLLTRHPPPQIKIIDFGLAKVDRLWSTHPVLTDHIFTAPEAHQQAIMNTITHYTVCQQWDGWALGCIVFHLLVSRHPFIRKGIAETGPFDPVQDTIDWHVLNRTSAKAQDFVLGFLHVNPRNRMTADEALIHSWIMGHRLYTVSFDELGFTSVD</sequence>
<dbReference type="EMBL" id="JAWWNJ010000095">
    <property type="protein sequence ID" value="KAK6996996.1"/>
    <property type="molecule type" value="Genomic_DNA"/>
</dbReference>
<keyword evidence="5" id="KW-0723">Serine/threonine-protein kinase</keyword>
<keyword evidence="3 4" id="KW-0067">ATP-binding</keyword>
<protein>
    <submittedName>
        <fullName evidence="8">CAMK/RAD53 protein kinase</fullName>
    </submittedName>
</protein>
<dbReference type="SMART" id="SM00220">
    <property type="entry name" value="S_TKc"/>
    <property type="match status" value="1"/>
</dbReference>
<organism evidence="8 9">
    <name type="scientific">Favolaschia claudopus</name>
    <dbReference type="NCBI Taxonomy" id="2862362"/>
    <lineage>
        <taxon>Eukaryota</taxon>
        <taxon>Fungi</taxon>
        <taxon>Dikarya</taxon>
        <taxon>Basidiomycota</taxon>
        <taxon>Agaricomycotina</taxon>
        <taxon>Agaricomycetes</taxon>
        <taxon>Agaricomycetidae</taxon>
        <taxon>Agaricales</taxon>
        <taxon>Marasmiineae</taxon>
        <taxon>Mycenaceae</taxon>
        <taxon>Favolaschia</taxon>
    </lineage>
</organism>